<feature type="signal peptide" evidence="1">
    <location>
        <begin position="1"/>
        <end position="18"/>
    </location>
</feature>
<comment type="caution">
    <text evidence="3">The sequence shown here is derived from an EMBL/GenBank/DDBJ whole genome shotgun (WGS) entry which is preliminary data.</text>
</comment>
<evidence type="ECO:0000313" key="4">
    <source>
        <dbReference type="Proteomes" id="UP000663836"/>
    </source>
</evidence>
<dbReference type="EMBL" id="CAJOBD010007365">
    <property type="protein sequence ID" value="CAF4084847.1"/>
    <property type="molecule type" value="Genomic_DNA"/>
</dbReference>
<keyword evidence="1" id="KW-0732">Signal</keyword>
<feature type="chain" id="PRO_5035619742" evidence="1">
    <location>
        <begin position="19"/>
        <end position="102"/>
    </location>
</feature>
<dbReference type="AlphaFoldDB" id="A0A819U2M1"/>
<evidence type="ECO:0000313" key="3">
    <source>
        <dbReference type="EMBL" id="CAF4084847.1"/>
    </source>
</evidence>
<accession>A0A819U2M1</accession>
<dbReference type="EMBL" id="CAJNOT010000383">
    <property type="protein sequence ID" value="CAF0962651.1"/>
    <property type="molecule type" value="Genomic_DNA"/>
</dbReference>
<sequence length="102" mass="12244">MNLTSLFDFSLLLSLTSHQTNQTNGFIQRYYEIRADLCFSSFINQILGKKEKISKLFSYTYTQTYEIINYNGIKNHNIWLEEIKLSYFKTKLDLKHKITMHY</sequence>
<dbReference type="Proteomes" id="UP000663836">
    <property type="component" value="Unassembled WGS sequence"/>
</dbReference>
<protein>
    <submittedName>
        <fullName evidence="3">Uncharacterized protein</fullName>
    </submittedName>
</protein>
<gene>
    <name evidence="3" type="ORF">JBS370_LOCUS30914</name>
    <name evidence="2" type="ORF">ZHD862_LOCUS10604</name>
</gene>
<dbReference type="Proteomes" id="UP000663864">
    <property type="component" value="Unassembled WGS sequence"/>
</dbReference>
<organism evidence="3 4">
    <name type="scientific">Rotaria sordida</name>
    <dbReference type="NCBI Taxonomy" id="392033"/>
    <lineage>
        <taxon>Eukaryota</taxon>
        <taxon>Metazoa</taxon>
        <taxon>Spiralia</taxon>
        <taxon>Gnathifera</taxon>
        <taxon>Rotifera</taxon>
        <taxon>Eurotatoria</taxon>
        <taxon>Bdelloidea</taxon>
        <taxon>Philodinida</taxon>
        <taxon>Philodinidae</taxon>
        <taxon>Rotaria</taxon>
    </lineage>
</organism>
<reference evidence="3" key="1">
    <citation type="submission" date="2021-02" db="EMBL/GenBank/DDBJ databases">
        <authorList>
            <person name="Nowell W R."/>
        </authorList>
    </citation>
    <scope>NUCLEOTIDE SEQUENCE</scope>
</reference>
<evidence type="ECO:0000256" key="1">
    <source>
        <dbReference type="SAM" id="SignalP"/>
    </source>
</evidence>
<name>A0A819U2M1_9BILA</name>
<proteinExistence type="predicted"/>
<evidence type="ECO:0000313" key="2">
    <source>
        <dbReference type="EMBL" id="CAF0962651.1"/>
    </source>
</evidence>